<evidence type="ECO:0000256" key="6">
    <source>
        <dbReference type="SAM" id="Phobius"/>
    </source>
</evidence>
<keyword evidence="3 6" id="KW-0812">Transmembrane</keyword>
<evidence type="ECO:0000256" key="2">
    <source>
        <dbReference type="ARBA" id="ARBA00022475"/>
    </source>
</evidence>
<feature type="transmembrane region" description="Helical" evidence="6">
    <location>
        <begin position="102"/>
        <end position="120"/>
    </location>
</feature>
<dbReference type="Proteomes" id="UP001326110">
    <property type="component" value="Chromosome"/>
</dbReference>
<comment type="subcellular location">
    <subcellularLocation>
        <location evidence="1">Cell membrane</location>
        <topology evidence="1">Multi-pass membrane protein</topology>
    </subcellularLocation>
</comment>
<keyword evidence="4 6" id="KW-1133">Transmembrane helix</keyword>
<evidence type="ECO:0000313" key="9">
    <source>
        <dbReference type="Proteomes" id="UP001326110"/>
    </source>
</evidence>
<dbReference type="PANTHER" id="PTHR36115">
    <property type="entry name" value="PROLINE-RICH ANTIGEN HOMOLOG-RELATED"/>
    <property type="match status" value="1"/>
</dbReference>
<evidence type="ECO:0000256" key="3">
    <source>
        <dbReference type="ARBA" id="ARBA00022692"/>
    </source>
</evidence>
<keyword evidence="2" id="KW-1003">Cell membrane</keyword>
<dbReference type="InterPro" id="IPR010432">
    <property type="entry name" value="RDD"/>
</dbReference>
<evidence type="ECO:0000256" key="5">
    <source>
        <dbReference type="ARBA" id="ARBA00023136"/>
    </source>
</evidence>
<dbReference type="GeneID" id="43162276"/>
<dbReference type="InterPro" id="IPR051791">
    <property type="entry name" value="Pra-immunoreactive"/>
</dbReference>
<feature type="transmembrane region" description="Helical" evidence="6">
    <location>
        <begin position="52"/>
        <end position="70"/>
    </location>
</feature>
<keyword evidence="5 6" id="KW-0472">Membrane</keyword>
<name>A0ABZ0XT98_9BURK</name>
<feature type="domain" description="RDD" evidence="7">
    <location>
        <begin position="10"/>
        <end position="155"/>
    </location>
</feature>
<accession>A0ABZ0XT98</accession>
<proteinExistence type="predicted"/>
<evidence type="ECO:0000256" key="1">
    <source>
        <dbReference type="ARBA" id="ARBA00004651"/>
    </source>
</evidence>
<keyword evidence="9" id="KW-1185">Reference proteome</keyword>
<dbReference type="Pfam" id="PF06271">
    <property type="entry name" value="RDD"/>
    <property type="match status" value="1"/>
</dbReference>
<evidence type="ECO:0000259" key="7">
    <source>
        <dbReference type="Pfam" id="PF06271"/>
    </source>
</evidence>
<protein>
    <submittedName>
        <fullName evidence="8">RDD family protein</fullName>
    </submittedName>
</protein>
<reference evidence="8 9" key="1">
    <citation type="submission" date="2023-11" db="EMBL/GenBank/DDBJ databases">
        <title>MicrobeMod: A computational toolkit for identifying prokaryotic methylation and restriction-modification with nanopore sequencing.</title>
        <authorList>
            <person name="Crits-Christoph A."/>
            <person name="Kang S.C."/>
            <person name="Lee H."/>
            <person name="Ostrov N."/>
        </authorList>
    </citation>
    <scope>NUCLEOTIDE SEQUENCE [LARGE SCALE GENOMIC DNA]</scope>
    <source>
        <strain evidence="8 9">ATCC 25935</strain>
    </source>
</reference>
<dbReference type="PANTHER" id="PTHR36115:SF10">
    <property type="entry name" value="RDD DOMAIN-CONTAINING PROTEIN"/>
    <property type="match status" value="1"/>
</dbReference>
<evidence type="ECO:0000313" key="8">
    <source>
        <dbReference type="EMBL" id="WQH02952.1"/>
    </source>
</evidence>
<sequence>MPPNNVTTFPTVKRRLVSMVYEFLLAFAVLFLPFLIFEMITGASHAPLIEHLRQVLCFVVLGVYFVHQWTREGQTLAMRTWRLKLVHPGHDRVAPRVAMLRYLLCWLWVLPAVIVCGVFGLQHWQALGAVLAGVLLWSLTALFDKERQFLHDRLTGTRLVQLPAPPKKHKPVAP</sequence>
<gene>
    <name evidence="8" type="ORF">SR858_18015</name>
</gene>
<dbReference type="EMBL" id="CP140152">
    <property type="protein sequence ID" value="WQH02952.1"/>
    <property type="molecule type" value="Genomic_DNA"/>
</dbReference>
<evidence type="ECO:0000256" key="4">
    <source>
        <dbReference type="ARBA" id="ARBA00022989"/>
    </source>
</evidence>
<feature type="transmembrane region" description="Helical" evidence="6">
    <location>
        <begin position="126"/>
        <end position="143"/>
    </location>
</feature>
<feature type="transmembrane region" description="Helical" evidence="6">
    <location>
        <begin position="20"/>
        <end position="40"/>
    </location>
</feature>
<dbReference type="RefSeq" id="WP_026637013.1">
    <property type="nucleotide sequence ID" value="NZ_CP140152.1"/>
</dbReference>
<organism evidence="8 9">
    <name type="scientific">Duganella zoogloeoides</name>
    <dbReference type="NCBI Taxonomy" id="75659"/>
    <lineage>
        <taxon>Bacteria</taxon>
        <taxon>Pseudomonadati</taxon>
        <taxon>Pseudomonadota</taxon>
        <taxon>Betaproteobacteria</taxon>
        <taxon>Burkholderiales</taxon>
        <taxon>Oxalobacteraceae</taxon>
        <taxon>Telluria group</taxon>
        <taxon>Duganella</taxon>
    </lineage>
</organism>